<feature type="compositionally biased region" description="Polar residues" evidence="1">
    <location>
        <begin position="41"/>
        <end position="54"/>
    </location>
</feature>
<evidence type="ECO:0000313" key="3">
    <source>
        <dbReference type="Proteomes" id="UP000000304"/>
    </source>
</evidence>
<gene>
    <name evidence="2" type="primary">Dsim\GD10367</name>
    <name evidence="2" type="ORF">Dsim_GD10367</name>
</gene>
<feature type="region of interest" description="Disordered" evidence="1">
    <location>
        <begin position="1"/>
        <end position="76"/>
    </location>
</feature>
<feature type="compositionally biased region" description="Basic and acidic residues" evidence="1">
    <location>
        <begin position="55"/>
        <end position="66"/>
    </location>
</feature>
<evidence type="ECO:0000313" key="2">
    <source>
        <dbReference type="EMBL" id="EDX05799.1"/>
    </source>
</evidence>
<name>B4QC27_DROSI</name>
<sequence length="156" mass="17828">MGPHTRKLPESQVLQDGRPGVRDRVLVVQRKAVNRSEYRRTTSSSGMRQQNQPRSSDRNSTDEFSNHRRNRERSISRIATRCGSKRGPGFTQWHDIYKATAYPRTRNAAKALAAEASPRQHPHPHQDPQHQYPHCMLANQTAPGGYVPQLVLEPSW</sequence>
<dbReference type="EMBL" id="CM000362">
    <property type="protein sequence ID" value="EDX05799.1"/>
    <property type="molecule type" value="Genomic_DNA"/>
</dbReference>
<evidence type="ECO:0000256" key="1">
    <source>
        <dbReference type="SAM" id="MobiDB-lite"/>
    </source>
</evidence>
<organism evidence="2 3">
    <name type="scientific">Drosophila simulans</name>
    <name type="common">Fruit fly</name>
    <dbReference type="NCBI Taxonomy" id="7240"/>
    <lineage>
        <taxon>Eukaryota</taxon>
        <taxon>Metazoa</taxon>
        <taxon>Ecdysozoa</taxon>
        <taxon>Arthropoda</taxon>
        <taxon>Hexapoda</taxon>
        <taxon>Insecta</taxon>
        <taxon>Pterygota</taxon>
        <taxon>Neoptera</taxon>
        <taxon>Endopterygota</taxon>
        <taxon>Diptera</taxon>
        <taxon>Brachycera</taxon>
        <taxon>Muscomorpha</taxon>
        <taxon>Ephydroidea</taxon>
        <taxon>Drosophilidae</taxon>
        <taxon>Drosophila</taxon>
        <taxon>Sophophora</taxon>
    </lineage>
</organism>
<keyword evidence="3" id="KW-1185">Reference proteome</keyword>
<proteinExistence type="predicted"/>
<accession>B4QC27</accession>
<reference evidence="2 3" key="1">
    <citation type="journal article" date="2007" name="Nature">
        <title>Evolution of genes and genomes on the Drosophila phylogeny.</title>
        <authorList>
            <consortium name="Drosophila 12 Genomes Consortium"/>
            <person name="Clark A.G."/>
            <person name="Eisen M.B."/>
            <person name="Smith D.R."/>
            <person name="Bergman C.M."/>
            <person name="Oliver B."/>
            <person name="Markow T.A."/>
            <person name="Kaufman T.C."/>
            <person name="Kellis M."/>
            <person name="Gelbart W."/>
            <person name="Iyer V.N."/>
            <person name="Pollard D.A."/>
            <person name="Sackton T.B."/>
            <person name="Larracuente A.M."/>
            <person name="Singh N.D."/>
            <person name="Abad J.P."/>
            <person name="Abt D.N."/>
            <person name="Adryan B."/>
            <person name="Aguade M."/>
            <person name="Akashi H."/>
            <person name="Anderson W.W."/>
            <person name="Aquadro C.F."/>
            <person name="Ardell D.H."/>
            <person name="Arguello R."/>
            <person name="Artieri C.G."/>
            <person name="Barbash D.A."/>
            <person name="Barker D."/>
            <person name="Barsanti P."/>
            <person name="Batterham P."/>
            <person name="Batzoglou S."/>
            <person name="Begun D."/>
            <person name="Bhutkar A."/>
            <person name="Blanco E."/>
            <person name="Bosak S.A."/>
            <person name="Bradley R.K."/>
            <person name="Brand A.D."/>
            <person name="Brent M.R."/>
            <person name="Brooks A.N."/>
            <person name="Brown R.H."/>
            <person name="Butlin R.K."/>
            <person name="Caggese C."/>
            <person name="Calvi B.R."/>
            <person name="Bernardo de Carvalho A."/>
            <person name="Caspi A."/>
            <person name="Castrezana S."/>
            <person name="Celniker S.E."/>
            <person name="Chang J.L."/>
            <person name="Chapple C."/>
            <person name="Chatterji S."/>
            <person name="Chinwalla A."/>
            <person name="Civetta A."/>
            <person name="Clifton S.W."/>
            <person name="Comeron J.M."/>
            <person name="Costello J.C."/>
            <person name="Coyne J.A."/>
            <person name="Daub J."/>
            <person name="David R.G."/>
            <person name="Delcher A.L."/>
            <person name="Delehaunty K."/>
            <person name="Do C.B."/>
            <person name="Ebling H."/>
            <person name="Edwards K."/>
            <person name="Eickbush T."/>
            <person name="Evans J.D."/>
            <person name="Filipski A."/>
            <person name="Findeiss S."/>
            <person name="Freyhult E."/>
            <person name="Fulton L."/>
            <person name="Fulton R."/>
            <person name="Garcia A.C."/>
            <person name="Gardiner A."/>
            <person name="Garfield D.A."/>
            <person name="Garvin B.E."/>
            <person name="Gibson G."/>
            <person name="Gilbert D."/>
            <person name="Gnerre S."/>
            <person name="Godfrey J."/>
            <person name="Good R."/>
            <person name="Gotea V."/>
            <person name="Gravely B."/>
            <person name="Greenberg A.J."/>
            <person name="Griffiths-Jones S."/>
            <person name="Gross S."/>
            <person name="Guigo R."/>
            <person name="Gustafson E.A."/>
            <person name="Haerty W."/>
            <person name="Hahn M.W."/>
            <person name="Halligan D.L."/>
            <person name="Halpern A.L."/>
            <person name="Halter G.M."/>
            <person name="Han M.V."/>
            <person name="Heger A."/>
            <person name="Hillier L."/>
            <person name="Hinrichs A.S."/>
            <person name="Holmes I."/>
            <person name="Hoskins R.A."/>
            <person name="Hubisz M.J."/>
            <person name="Hultmark D."/>
            <person name="Huntley M.A."/>
            <person name="Jaffe D.B."/>
            <person name="Jagadeeshan S."/>
            <person name="Jeck W.R."/>
            <person name="Johnson J."/>
            <person name="Jones C.D."/>
            <person name="Jordan W.C."/>
            <person name="Karpen G.H."/>
            <person name="Kataoka E."/>
            <person name="Keightley P.D."/>
            <person name="Kheradpour P."/>
            <person name="Kirkness E.F."/>
            <person name="Koerich L.B."/>
            <person name="Kristiansen K."/>
            <person name="Kudrna D."/>
            <person name="Kulathinal R.J."/>
            <person name="Kumar S."/>
            <person name="Kwok R."/>
            <person name="Lander E."/>
            <person name="Langley C.H."/>
            <person name="Lapoint R."/>
            <person name="Lazzaro B.P."/>
            <person name="Lee S.J."/>
            <person name="Levesque L."/>
            <person name="Li R."/>
            <person name="Lin C.F."/>
            <person name="Lin M.F."/>
            <person name="Lindblad-Toh K."/>
            <person name="Llopart A."/>
            <person name="Long M."/>
            <person name="Low L."/>
            <person name="Lozovsky E."/>
            <person name="Lu J."/>
            <person name="Luo M."/>
            <person name="Machado C.A."/>
            <person name="Makalowski W."/>
            <person name="Marzo M."/>
            <person name="Matsuda M."/>
            <person name="Matzkin L."/>
            <person name="McAllister B."/>
            <person name="McBride C.S."/>
            <person name="McKernan B."/>
            <person name="McKernan K."/>
            <person name="Mendez-Lago M."/>
            <person name="Minx P."/>
            <person name="Mollenhauer M.U."/>
            <person name="Montooth K."/>
            <person name="Mount S.M."/>
            <person name="Mu X."/>
            <person name="Myers E."/>
            <person name="Negre B."/>
            <person name="Newfeld S."/>
            <person name="Nielsen R."/>
            <person name="Noor M.A."/>
            <person name="O'Grady P."/>
            <person name="Pachter L."/>
            <person name="Papaceit M."/>
            <person name="Parisi M.J."/>
            <person name="Parisi M."/>
            <person name="Parts L."/>
            <person name="Pedersen J.S."/>
            <person name="Pesole G."/>
            <person name="Phillippy A.M."/>
            <person name="Ponting C.P."/>
            <person name="Pop M."/>
            <person name="Porcelli D."/>
            <person name="Powell J.R."/>
            <person name="Prohaska S."/>
            <person name="Pruitt K."/>
            <person name="Puig M."/>
            <person name="Quesneville H."/>
            <person name="Ram K.R."/>
            <person name="Rand D."/>
            <person name="Rasmussen M.D."/>
            <person name="Reed L.K."/>
            <person name="Reenan R."/>
            <person name="Reily A."/>
            <person name="Remington K.A."/>
            <person name="Rieger T.T."/>
            <person name="Ritchie M.G."/>
            <person name="Robin C."/>
            <person name="Rogers Y.H."/>
            <person name="Rohde C."/>
            <person name="Rozas J."/>
            <person name="Rubenfield M.J."/>
            <person name="Ruiz A."/>
            <person name="Russo S."/>
            <person name="Salzberg S.L."/>
            <person name="Sanchez-Gracia A."/>
            <person name="Saranga D.J."/>
            <person name="Sato H."/>
            <person name="Schaeffer S.W."/>
            <person name="Schatz M.C."/>
            <person name="Schlenke T."/>
            <person name="Schwartz R."/>
            <person name="Segarra C."/>
            <person name="Singh R.S."/>
            <person name="Sirot L."/>
            <person name="Sirota M."/>
            <person name="Sisneros N.B."/>
            <person name="Smith C.D."/>
            <person name="Smith T.F."/>
            <person name="Spieth J."/>
            <person name="Stage D.E."/>
            <person name="Stark A."/>
            <person name="Stephan W."/>
            <person name="Strausberg R.L."/>
            <person name="Strempel S."/>
            <person name="Sturgill D."/>
            <person name="Sutton G."/>
            <person name="Sutton G.G."/>
            <person name="Tao W."/>
            <person name="Teichmann S."/>
            <person name="Tobari Y.N."/>
            <person name="Tomimura Y."/>
            <person name="Tsolas J.M."/>
            <person name="Valente V.L."/>
            <person name="Venter E."/>
            <person name="Venter J.C."/>
            <person name="Vicario S."/>
            <person name="Vieira F.G."/>
            <person name="Vilella A.J."/>
            <person name="Villasante A."/>
            <person name="Walenz B."/>
            <person name="Wang J."/>
            <person name="Wasserman M."/>
            <person name="Watts T."/>
            <person name="Wilson D."/>
            <person name="Wilson R.K."/>
            <person name="Wing R.A."/>
            <person name="Wolfner M.F."/>
            <person name="Wong A."/>
            <person name="Wong G.K."/>
            <person name="Wu C.I."/>
            <person name="Wu G."/>
            <person name="Yamamoto D."/>
            <person name="Yang H.P."/>
            <person name="Yang S.P."/>
            <person name="Yorke J.A."/>
            <person name="Yoshida K."/>
            <person name="Zdobnov E."/>
            <person name="Zhang P."/>
            <person name="Zhang Y."/>
            <person name="Zimin A.V."/>
            <person name="Baldwin J."/>
            <person name="Abdouelleil A."/>
            <person name="Abdulkadir J."/>
            <person name="Abebe A."/>
            <person name="Abera B."/>
            <person name="Abreu J."/>
            <person name="Acer S.C."/>
            <person name="Aftuck L."/>
            <person name="Alexander A."/>
            <person name="An P."/>
            <person name="Anderson E."/>
            <person name="Anderson S."/>
            <person name="Arachi H."/>
            <person name="Azer M."/>
            <person name="Bachantsang P."/>
            <person name="Barry A."/>
            <person name="Bayul T."/>
            <person name="Berlin A."/>
            <person name="Bessette D."/>
            <person name="Bloom T."/>
            <person name="Blye J."/>
            <person name="Boguslavskiy L."/>
            <person name="Bonnet C."/>
            <person name="Boukhgalter B."/>
            <person name="Bourzgui I."/>
            <person name="Brown A."/>
            <person name="Cahill P."/>
            <person name="Channer S."/>
            <person name="Cheshatsang Y."/>
            <person name="Chuda L."/>
            <person name="Citroen M."/>
            <person name="Collymore A."/>
            <person name="Cooke P."/>
            <person name="Costello M."/>
            <person name="D'Aco K."/>
            <person name="Daza R."/>
            <person name="De Haan G."/>
            <person name="DeGray S."/>
            <person name="DeMaso C."/>
            <person name="Dhargay N."/>
            <person name="Dooley K."/>
            <person name="Dooley E."/>
            <person name="Doricent M."/>
            <person name="Dorje P."/>
            <person name="Dorjee K."/>
            <person name="Dupes A."/>
            <person name="Elong R."/>
            <person name="Falk J."/>
            <person name="Farina A."/>
            <person name="Faro S."/>
            <person name="Ferguson D."/>
            <person name="Fisher S."/>
            <person name="Foley C.D."/>
            <person name="Franke A."/>
            <person name="Friedrich D."/>
            <person name="Gadbois L."/>
            <person name="Gearin G."/>
            <person name="Gearin C.R."/>
            <person name="Giannoukos G."/>
            <person name="Goode T."/>
            <person name="Graham J."/>
            <person name="Grandbois E."/>
            <person name="Grewal S."/>
            <person name="Gyaltsen K."/>
            <person name="Hafez N."/>
            <person name="Hagos B."/>
            <person name="Hall J."/>
            <person name="Henson C."/>
            <person name="Hollinger A."/>
            <person name="Honan T."/>
            <person name="Huard M.D."/>
            <person name="Hughes L."/>
            <person name="Hurhula B."/>
            <person name="Husby M.E."/>
            <person name="Kamat A."/>
            <person name="Kanga B."/>
            <person name="Kashin S."/>
            <person name="Khazanovich D."/>
            <person name="Kisner P."/>
            <person name="Lance K."/>
            <person name="Lara M."/>
            <person name="Lee W."/>
            <person name="Lennon N."/>
            <person name="Letendre F."/>
            <person name="LeVine R."/>
            <person name="Lipovsky A."/>
            <person name="Liu X."/>
            <person name="Liu J."/>
            <person name="Liu S."/>
            <person name="Lokyitsang T."/>
            <person name="Lokyitsang Y."/>
            <person name="Lubonja R."/>
            <person name="Lui A."/>
            <person name="MacDonald P."/>
            <person name="Magnisalis V."/>
            <person name="Maru K."/>
            <person name="Matthews C."/>
            <person name="McCusker W."/>
            <person name="McDonough S."/>
            <person name="Mehta T."/>
            <person name="Meldrim J."/>
            <person name="Meneus L."/>
            <person name="Mihai O."/>
            <person name="Mihalev A."/>
            <person name="Mihova T."/>
            <person name="Mittelman R."/>
            <person name="Mlenga V."/>
            <person name="Montmayeur A."/>
            <person name="Mulrain L."/>
            <person name="Navidi A."/>
            <person name="Naylor J."/>
            <person name="Negash T."/>
            <person name="Nguyen T."/>
            <person name="Nguyen N."/>
            <person name="Nicol R."/>
            <person name="Norbu C."/>
            <person name="Norbu N."/>
            <person name="Novod N."/>
            <person name="O'Neill B."/>
            <person name="Osman S."/>
            <person name="Markiewicz E."/>
            <person name="Oyono O.L."/>
            <person name="Patti C."/>
            <person name="Phunkhang P."/>
            <person name="Pierre F."/>
            <person name="Priest M."/>
            <person name="Raghuraman S."/>
            <person name="Rege F."/>
            <person name="Reyes R."/>
            <person name="Rise C."/>
            <person name="Rogov P."/>
            <person name="Ross K."/>
            <person name="Ryan E."/>
            <person name="Settipalli S."/>
            <person name="Shea T."/>
            <person name="Sherpa N."/>
            <person name="Shi L."/>
            <person name="Shih D."/>
            <person name="Sparrow T."/>
            <person name="Spaulding J."/>
            <person name="Stalker J."/>
            <person name="Stange-Thomann N."/>
            <person name="Stavropoulos S."/>
            <person name="Stone C."/>
            <person name="Strader C."/>
            <person name="Tesfaye S."/>
            <person name="Thomson T."/>
            <person name="Thoulutsang Y."/>
            <person name="Thoulutsang D."/>
            <person name="Topham K."/>
            <person name="Topping I."/>
            <person name="Tsamla T."/>
            <person name="Vassiliev H."/>
            <person name="Vo A."/>
            <person name="Wangchuk T."/>
            <person name="Wangdi T."/>
            <person name="Weiand M."/>
            <person name="Wilkinson J."/>
            <person name="Wilson A."/>
            <person name="Yadav S."/>
            <person name="Young G."/>
            <person name="Yu Q."/>
            <person name="Zembek L."/>
            <person name="Zhong D."/>
            <person name="Zimmer A."/>
            <person name="Zwirko Z."/>
            <person name="Jaffe D.B."/>
            <person name="Alvarez P."/>
            <person name="Brockman W."/>
            <person name="Butler J."/>
            <person name="Chin C."/>
            <person name="Gnerre S."/>
            <person name="Grabherr M."/>
            <person name="Kleber M."/>
            <person name="Mauceli E."/>
            <person name="MacCallum I."/>
        </authorList>
    </citation>
    <scope>NUCLEOTIDE SEQUENCE [LARGE SCALE GENOMIC DNA]</scope>
    <source>
        <strain evidence="3">white501</strain>
    </source>
</reference>
<dbReference type="HOGENOM" id="CLU_1688614_0_0_1"/>
<dbReference type="Proteomes" id="UP000000304">
    <property type="component" value="Chromosome 2R"/>
</dbReference>
<dbReference type="AlphaFoldDB" id="B4QC27"/>
<protein>
    <submittedName>
        <fullName evidence="2">GD10367</fullName>
    </submittedName>
</protein>